<evidence type="ECO:0000313" key="2">
    <source>
        <dbReference type="Proteomes" id="UP000288168"/>
    </source>
</evidence>
<dbReference type="AlphaFoldDB" id="A0A428NBQ7"/>
<reference evidence="1 2" key="1">
    <citation type="submission" date="2017-06" db="EMBL/GenBank/DDBJ databases">
        <title>Comparative genomic analysis of Ambrosia Fusariam Clade fungi.</title>
        <authorList>
            <person name="Stajich J.E."/>
            <person name="Carrillo J."/>
            <person name="Kijimoto T."/>
            <person name="Eskalen A."/>
            <person name="O'Donnell K."/>
            <person name="Kasson M."/>
        </authorList>
    </citation>
    <scope>NUCLEOTIDE SEQUENCE [LARGE SCALE GENOMIC DNA]</scope>
    <source>
        <strain evidence="1 2">NRRL62584</strain>
    </source>
</reference>
<dbReference type="Proteomes" id="UP000288168">
    <property type="component" value="Unassembled WGS sequence"/>
</dbReference>
<accession>A0A428NBQ7</accession>
<organism evidence="1 2">
    <name type="scientific">Fusarium duplospermum</name>
    <dbReference type="NCBI Taxonomy" id="1325734"/>
    <lineage>
        <taxon>Eukaryota</taxon>
        <taxon>Fungi</taxon>
        <taxon>Dikarya</taxon>
        <taxon>Ascomycota</taxon>
        <taxon>Pezizomycotina</taxon>
        <taxon>Sordariomycetes</taxon>
        <taxon>Hypocreomycetidae</taxon>
        <taxon>Hypocreales</taxon>
        <taxon>Nectriaceae</taxon>
        <taxon>Fusarium</taxon>
        <taxon>Fusarium solani species complex</taxon>
    </lineage>
</organism>
<evidence type="ECO:0000313" key="1">
    <source>
        <dbReference type="EMBL" id="RSL38169.1"/>
    </source>
</evidence>
<dbReference type="OrthoDB" id="3775006at2759"/>
<name>A0A428NBQ7_9HYPO</name>
<protein>
    <submittedName>
        <fullName evidence="1">Uncharacterized protein</fullName>
    </submittedName>
</protein>
<feature type="non-terminal residue" evidence="1">
    <location>
        <position position="120"/>
    </location>
</feature>
<comment type="caution">
    <text evidence="1">The sequence shown here is derived from an EMBL/GenBank/DDBJ whole genome shotgun (WGS) entry which is preliminary data.</text>
</comment>
<sequence length="120" mass="13303">MPFTDEQLHKKLDAFHDDIAILTSTSSPGDFNDFANHLSPVGLWYLGGMIVPPATRREDAISGVKDLLKNWQLKQKQRIVIVRAVANNATTAIAEMNNKLEIAGEPLNFPEIDIADFNDA</sequence>
<keyword evidence="2" id="KW-1185">Reference proteome</keyword>
<gene>
    <name evidence="1" type="ORF">CEP54_016427</name>
</gene>
<proteinExistence type="predicted"/>
<dbReference type="EMBL" id="NKCI01000953">
    <property type="protein sequence ID" value="RSL38169.1"/>
    <property type="molecule type" value="Genomic_DNA"/>
</dbReference>